<keyword evidence="4" id="KW-1185">Reference proteome</keyword>
<dbReference type="EMBL" id="KB445551">
    <property type="protein sequence ID" value="EMD00087.1"/>
    <property type="molecule type" value="Genomic_DNA"/>
</dbReference>
<dbReference type="GO" id="GO:0006338">
    <property type="term" value="P:chromatin remodeling"/>
    <property type="evidence" value="ECO:0007669"/>
    <property type="project" value="UniProtKB-ARBA"/>
</dbReference>
<evidence type="ECO:0000256" key="1">
    <source>
        <dbReference type="ARBA" id="ARBA00011353"/>
    </source>
</evidence>
<reference evidence="3 4" key="1">
    <citation type="journal article" date="2012" name="PLoS Pathog.">
        <title>Diverse lifestyles and strategies of plant pathogenesis encoded in the genomes of eighteen Dothideomycetes fungi.</title>
        <authorList>
            <person name="Ohm R.A."/>
            <person name="Feau N."/>
            <person name="Henrissat B."/>
            <person name="Schoch C.L."/>
            <person name="Horwitz B.A."/>
            <person name="Barry K.W."/>
            <person name="Condon B.J."/>
            <person name="Copeland A.C."/>
            <person name="Dhillon B."/>
            <person name="Glaser F."/>
            <person name="Hesse C.N."/>
            <person name="Kosti I."/>
            <person name="LaButti K."/>
            <person name="Lindquist E.A."/>
            <person name="Lucas S."/>
            <person name="Salamov A.A."/>
            <person name="Bradshaw R.E."/>
            <person name="Ciuffetti L."/>
            <person name="Hamelin R.C."/>
            <person name="Kema G.H.J."/>
            <person name="Lawrence C."/>
            <person name="Scott J.A."/>
            <person name="Spatafora J.W."/>
            <person name="Turgeon B.G."/>
            <person name="de Wit P.J.G.M."/>
            <person name="Zhong S."/>
            <person name="Goodwin S.B."/>
            <person name="Grigoriev I.V."/>
        </authorList>
    </citation>
    <scope>NUCLEOTIDE SEQUENCE [LARGE SCALE GENOMIC DNA]</scope>
    <source>
        <strain evidence="3 4">UAMH 10762</strain>
    </source>
</reference>
<dbReference type="InterPro" id="IPR000953">
    <property type="entry name" value="Chromo/chromo_shadow_dom"/>
</dbReference>
<sequence>MAGTRRELQNLHIDAKPSLTSGQIARSNAQTYNYKGSRYECEAKETNNGAAQPLSTTKPSNSRRALEAIIGEKVVNGKSMYLAKWADHPAADATWGPVEVFGAQKMADWQAEKSLLEDTELGVDIDEALELVDLVEAGLLDDSILEAGNTMAS</sequence>
<name>M2MT83_BAUPA</name>
<evidence type="ECO:0000313" key="4">
    <source>
        <dbReference type="Proteomes" id="UP000011761"/>
    </source>
</evidence>
<dbReference type="AlphaFoldDB" id="M2MT83"/>
<dbReference type="GeneID" id="19109802"/>
<dbReference type="InterPro" id="IPR016197">
    <property type="entry name" value="Chromo-like_dom_sf"/>
</dbReference>
<feature type="domain" description="Chromo" evidence="2">
    <location>
        <begin position="64"/>
        <end position="97"/>
    </location>
</feature>
<proteinExistence type="predicted"/>
<gene>
    <name evidence="3" type="ORF">BAUCODRAFT_21747</name>
</gene>
<dbReference type="Gene3D" id="2.40.50.40">
    <property type="match status" value="1"/>
</dbReference>
<accession>M2MT83</accession>
<protein>
    <recommendedName>
        <fullName evidence="2">Chromo domain-containing protein</fullName>
    </recommendedName>
</protein>
<dbReference type="KEGG" id="bcom:BAUCODRAFT_21747"/>
<evidence type="ECO:0000259" key="2">
    <source>
        <dbReference type="PROSITE" id="PS50013"/>
    </source>
</evidence>
<dbReference type="HOGENOM" id="CLU_1712930_0_0_1"/>
<organism evidence="3 4">
    <name type="scientific">Baudoinia panamericana (strain UAMH 10762)</name>
    <name type="common">Angels' share fungus</name>
    <name type="synonym">Baudoinia compniacensis (strain UAMH 10762)</name>
    <dbReference type="NCBI Taxonomy" id="717646"/>
    <lineage>
        <taxon>Eukaryota</taxon>
        <taxon>Fungi</taxon>
        <taxon>Dikarya</taxon>
        <taxon>Ascomycota</taxon>
        <taxon>Pezizomycotina</taxon>
        <taxon>Dothideomycetes</taxon>
        <taxon>Dothideomycetidae</taxon>
        <taxon>Mycosphaerellales</taxon>
        <taxon>Teratosphaeriaceae</taxon>
        <taxon>Baudoinia</taxon>
    </lineage>
</organism>
<comment type="subunit">
    <text evidence="1">Component of the NuA4 histone acetyltransferase complex.</text>
</comment>
<evidence type="ECO:0000313" key="3">
    <source>
        <dbReference type="EMBL" id="EMD00087.1"/>
    </source>
</evidence>
<dbReference type="PROSITE" id="PS50013">
    <property type="entry name" value="CHROMO_2"/>
    <property type="match status" value="1"/>
</dbReference>
<dbReference type="Proteomes" id="UP000011761">
    <property type="component" value="Unassembled WGS sequence"/>
</dbReference>
<dbReference type="SUPFAM" id="SSF54160">
    <property type="entry name" value="Chromo domain-like"/>
    <property type="match status" value="1"/>
</dbReference>
<dbReference type="RefSeq" id="XP_007672587.1">
    <property type="nucleotide sequence ID" value="XM_007674397.1"/>
</dbReference>